<evidence type="ECO:0000313" key="2">
    <source>
        <dbReference type="Proteomes" id="UP000005522"/>
    </source>
</evidence>
<proteinExistence type="predicted"/>
<name>A0A060A007_ACICK</name>
<organism evidence="1 2">
    <name type="scientific">Acidithiobacillus caldus (strain ATCC 51756 / DSM 8584 / KU)</name>
    <dbReference type="NCBI Taxonomy" id="637389"/>
    <lineage>
        <taxon>Bacteria</taxon>
        <taxon>Pseudomonadati</taxon>
        <taxon>Pseudomonadota</taxon>
        <taxon>Acidithiobacillia</taxon>
        <taxon>Acidithiobacillales</taxon>
        <taxon>Acidithiobacillaceae</taxon>
        <taxon>Acidithiobacillus</taxon>
    </lineage>
</organism>
<reference evidence="1 2" key="1">
    <citation type="journal article" date="2009" name="J. Bacteriol.">
        <title>Draft genome sequence of the extremely acidophilic bacterium Acidithiobacillus caldus ATCC 51756 reveals metabolic versatility in the genus Acidithiobacillus.</title>
        <authorList>
            <person name="Valdes J."/>
            <person name="Quatrini R."/>
            <person name="Hallberg K."/>
            <person name="Dopson M."/>
            <person name="Valenzuela P.D."/>
            <person name="Holmes D.S."/>
        </authorList>
    </citation>
    <scope>NUCLEOTIDE SEQUENCE [LARGE SCALE GENOMIC DNA]</scope>
    <source>
        <strain evidence="2">ATCC 51756 / DSM 8584 / KU</strain>
    </source>
</reference>
<evidence type="ECO:0000313" key="1">
    <source>
        <dbReference type="EMBL" id="AIA55591.1"/>
    </source>
</evidence>
<protein>
    <submittedName>
        <fullName evidence="1">Uncharacterized protein</fullName>
    </submittedName>
</protein>
<dbReference type="AlphaFoldDB" id="A0A060A007"/>
<sequence>MNLRPHVGPGLPFGVGAEDKLRKFGVSFHGINGCHQLRNVHTVHWG</sequence>
<dbReference type="KEGG" id="acz:Acaty_c1731"/>
<gene>
    <name evidence="1" type="ORF">Acaty_c1731</name>
</gene>
<dbReference type="Proteomes" id="UP000005522">
    <property type="component" value="Chromosome"/>
</dbReference>
<dbReference type="HOGENOM" id="CLU_3178939_0_0_6"/>
<accession>A0A060A007</accession>
<dbReference type="EMBL" id="CP005986">
    <property type="protein sequence ID" value="AIA55591.1"/>
    <property type="molecule type" value="Genomic_DNA"/>
</dbReference>